<sequence>MLFRKLLVNGEGLESEDIMKAVYKGRPADVWEISQTNERPAWVKAAFEENYLCWLDNHLRILMSGLNPSLGANLKTAAVGTIGGGFAGYNMYALGYLGDYLDVTNHRVVSKKKFLKQYQIQGNA</sequence>
<reference evidence="2" key="1">
    <citation type="submission" date="2014-05" db="EMBL/GenBank/DDBJ databases">
        <title>Whole genome sequencing of Lactobacillus casei NRIC0644.</title>
        <authorList>
            <person name="Atarashi H."/>
            <person name="Yoshida Y."/>
            <person name="Fujimura S."/>
            <person name="Tanaka N."/>
            <person name="Shiwa Y."/>
            <person name="Yoshikawa H."/>
            <person name="Okada S."/>
            <person name="Nakagawa J."/>
        </authorList>
    </citation>
    <scope>NUCLEOTIDE SEQUENCE [LARGE SCALE GENOMIC DNA]</scope>
    <source>
        <strain evidence="2">NRIC0644</strain>
    </source>
</reference>
<dbReference type="EMBL" id="BAYM01000096">
    <property type="protein sequence ID" value="GAN37094.1"/>
    <property type="molecule type" value="Genomic_DNA"/>
</dbReference>
<proteinExistence type="predicted"/>
<evidence type="ECO:0000313" key="2">
    <source>
        <dbReference type="Proteomes" id="UP000032552"/>
    </source>
</evidence>
<evidence type="ECO:0008006" key="3">
    <source>
        <dbReference type="Google" id="ProtNLM"/>
    </source>
</evidence>
<dbReference type="AlphaFoldDB" id="A0A0C9PY36"/>
<dbReference type="Proteomes" id="UP000032552">
    <property type="component" value="Unassembled WGS sequence"/>
</dbReference>
<organism evidence="1 2">
    <name type="scientific">Lacticaseibacillus paracasei NRIC 0644</name>
    <dbReference type="NCBI Taxonomy" id="1435038"/>
    <lineage>
        <taxon>Bacteria</taxon>
        <taxon>Bacillati</taxon>
        <taxon>Bacillota</taxon>
        <taxon>Bacilli</taxon>
        <taxon>Lactobacillales</taxon>
        <taxon>Lactobacillaceae</taxon>
        <taxon>Lacticaseibacillus</taxon>
    </lineage>
</organism>
<comment type="caution">
    <text evidence="1">The sequence shown here is derived from an EMBL/GenBank/DDBJ whole genome shotgun (WGS) entry which is preliminary data.</text>
</comment>
<protein>
    <recommendedName>
        <fullName evidence="3">Role in replication</fullName>
    </recommendedName>
</protein>
<name>A0A0C9PY36_LACPA</name>
<evidence type="ECO:0000313" key="1">
    <source>
        <dbReference type="EMBL" id="GAN37094.1"/>
    </source>
</evidence>
<gene>
    <name evidence="1" type="ORF">LC0644_1683</name>
</gene>
<accession>A0A0C9PY36</accession>